<dbReference type="Gene3D" id="3.30.1380.10">
    <property type="match status" value="1"/>
</dbReference>
<evidence type="ECO:0000256" key="1">
    <source>
        <dbReference type="SAM" id="Coils"/>
    </source>
</evidence>
<feature type="coiled-coil region" evidence="1">
    <location>
        <begin position="45"/>
        <end position="72"/>
    </location>
</feature>
<sequence>MRVLPAVIIAIGLVLAPAVFFGLKLLLSEQDFQGSAVDSGARIEVEMLRQQVEDLQARMQTLERSVAGLSAGGMQAPMAADPDAEDEILRGTGPNEILDAYAQVVLIADRLNVNRGLKVATPDYLEAKLGRPREVLSDQCEAMTNAALAEKLVLEQVGPIRVRMLRPAAESLARVFENVKRADPDLYARINTSGSLCVRRIRGTQDRLSTHSYGLALDLNIDGHLDNFTDGKTQLGLTILADFFREEGWVWGAGFRREDSMHFEVSRRQLDEWLAAGML</sequence>
<accession>A0A2S0MPN9</accession>
<dbReference type="AlphaFoldDB" id="A0A2S0MPN9"/>
<dbReference type="GO" id="GO:0008233">
    <property type="term" value="F:peptidase activity"/>
    <property type="evidence" value="ECO:0007669"/>
    <property type="project" value="InterPro"/>
</dbReference>
<dbReference type="Pfam" id="PF13539">
    <property type="entry name" value="Peptidase_M15_4"/>
    <property type="match status" value="1"/>
</dbReference>
<organism evidence="3 4">
    <name type="scientific">Pukyongiella litopenaei</name>
    <dbReference type="NCBI Taxonomy" id="2605946"/>
    <lineage>
        <taxon>Bacteria</taxon>
        <taxon>Pseudomonadati</taxon>
        <taxon>Pseudomonadota</taxon>
        <taxon>Alphaproteobacteria</taxon>
        <taxon>Rhodobacterales</taxon>
        <taxon>Paracoccaceae</taxon>
        <taxon>Pukyongiella</taxon>
    </lineage>
</organism>
<dbReference type="EMBL" id="CP027665">
    <property type="protein sequence ID" value="AVO37673.1"/>
    <property type="molecule type" value="Genomic_DNA"/>
</dbReference>
<evidence type="ECO:0000259" key="2">
    <source>
        <dbReference type="Pfam" id="PF13539"/>
    </source>
</evidence>
<dbReference type="InterPro" id="IPR039561">
    <property type="entry name" value="Peptidase_M15C"/>
</dbReference>
<dbReference type="Proteomes" id="UP000237655">
    <property type="component" value="Chromosome"/>
</dbReference>
<name>A0A2S0MPN9_9RHOB</name>
<evidence type="ECO:0000313" key="4">
    <source>
        <dbReference type="Proteomes" id="UP000237655"/>
    </source>
</evidence>
<feature type="domain" description="Peptidase M15C" evidence="2">
    <location>
        <begin position="203"/>
        <end position="265"/>
    </location>
</feature>
<dbReference type="RefSeq" id="WP_106471991.1">
    <property type="nucleotide sequence ID" value="NZ_CP027665.1"/>
</dbReference>
<reference evidence="4" key="1">
    <citation type="submission" date="2018-03" db="EMBL/GenBank/DDBJ databases">
        <title>Genomic analysis of the strain SH-1 isolated from shrimp intestine.</title>
        <authorList>
            <person name="Kim Y.-S."/>
            <person name="Kim S.-E."/>
            <person name="Kim K.-H."/>
        </authorList>
    </citation>
    <scope>NUCLEOTIDE SEQUENCE [LARGE SCALE GENOMIC DNA]</scope>
    <source>
        <strain evidence="4">SH-1</strain>
    </source>
</reference>
<protein>
    <submittedName>
        <fullName evidence="3">M15 family metallopeptidase</fullName>
    </submittedName>
</protein>
<keyword evidence="1" id="KW-0175">Coiled coil</keyword>
<dbReference type="KEGG" id="thas:C6Y53_08130"/>
<gene>
    <name evidence="3" type="ORF">C6Y53_08130</name>
</gene>
<dbReference type="InterPro" id="IPR009045">
    <property type="entry name" value="Zn_M74/Hedgehog-like"/>
</dbReference>
<dbReference type="SUPFAM" id="SSF55166">
    <property type="entry name" value="Hedgehog/DD-peptidase"/>
    <property type="match status" value="1"/>
</dbReference>
<keyword evidence="4" id="KW-1185">Reference proteome</keyword>
<evidence type="ECO:0000313" key="3">
    <source>
        <dbReference type="EMBL" id="AVO37673.1"/>
    </source>
</evidence>
<proteinExistence type="predicted"/>